<feature type="transmembrane region" description="Helical" evidence="1">
    <location>
        <begin position="111"/>
        <end position="132"/>
    </location>
</feature>
<sequence>KVSLIAMDIYMEILFVPMPLFPSPCGYCTGLLCRLNVPVQAQTIENYRFKASNRIFLVLLLIAFSLPPIFFLCVLQDPKVVEDALNKDSRNLTWVKERGCYTYLKKEPVHYIFGAGVALLMIIFSTALPLMFSHMKYVLKSEVPK</sequence>
<keyword evidence="1" id="KW-0812">Transmembrane</keyword>
<evidence type="ECO:0000256" key="1">
    <source>
        <dbReference type="SAM" id="Phobius"/>
    </source>
</evidence>
<keyword evidence="1" id="KW-1133">Transmembrane helix</keyword>
<keyword evidence="1" id="KW-0472">Membrane</keyword>
<name>A0AAN5CWX2_9BILA</name>
<feature type="non-terminal residue" evidence="2">
    <location>
        <position position="1"/>
    </location>
</feature>
<dbReference type="Proteomes" id="UP001328107">
    <property type="component" value="Unassembled WGS sequence"/>
</dbReference>
<keyword evidence="3" id="KW-1185">Reference proteome</keyword>
<dbReference type="EMBL" id="BTRK01000005">
    <property type="protein sequence ID" value="GMR51980.1"/>
    <property type="molecule type" value="Genomic_DNA"/>
</dbReference>
<evidence type="ECO:0000313" key="3">
    <source>
        <dbReference type="Proteomes" id="UP001328107"/>
    </source>
</evidence>
<reference evidence="3" key="1">
    <citation type="submission" date="2022-10" db="EMBL/GenBank/DDBJ databases">
        <title>Genome assembly of Pristionchus species.</title>
        <authorList>
            <person name="Yoshida K."/>
            <person name="Sommer R.J."/>
        </authorList>
    </citation>
    <scope>NUCLEOTIDE SEQUENCE [LARGE SCALE GENOMIC DNA]</scope>
    <source>
        <strain evidence="3">RS5460</strain>
    </source>
</reference>
<evidence type="ECO:0008006" key="4">
    <source>
        <dbReference type="Google" id="ProtNLM"/>
    </source>
</evidence>
<accession>A0AAN5CWX2</accession>
<evidence type="ECO:0000313" key="2">
    <source>
        <dbReference type="EMBL" id="GMR51980.1"/>
    </source>
</evidence>
<organism evidence="2 3">
    <name type="scientific">Pristionchus mayeri</name>
    <dbReference type="NCBI Taxonomy" id="1317129"/>
    <lineage>
        <taxon>Eukaryota</taxon>
        <taxon>Metazoa</taxon>
        <taxon>Ecdysozoa</taxon>
        <taxon>Nematoda</taxon>
        <taxon>Chromadorea</taxon>
        <taxon>Rhabditida</taxon>
        <taxon>Rhabditina</taxon>
        <taxon>Diplogasteromorpha</taxon>
        <taxon>Diplogasteroidea</taxon>
        <taxon>Neodiplogasteridae</taxon>
        <taxon>Pristionchus</taxon>
    </lineage>
</organism>
<feature type="transmembrane region" description="Helical" evidence="1">
    <location>
        <begin position="55"/>
        <end position="75"/>
    </location>
</feature>
<dbReference type="AlphaFoldDB" id="A0AAN5CWX2"/>
<comment type="caution">
    <text evidence="2">The sequence shown here is derived from an EMBL/GenBank/DDBJ whole genome shotgun (WGS) entry which is preliminary data.</text>
</comment>
<protein>
    <recommendedName>
        <fullName evidence="4">G protein-coupled receptor</fullName>
    </recommendedName>
</protein>
<gene>
    <name evidence="2" type="ORF">PMAYCL1PPCAC_22175</name>
</gene>
<proteinExistence type="predicted"/>